<feature type="domain" description="Lunapark zinc ribbon" evidence="3">
    <location>
        <begin position="253"/>
        <end position="309"/>
    </location>
</feature>
<dbReference type="PANTHER" id="PTHR22166:SF12">
    <property type="entry name" value="ENDOPLASMIC RETICULUM JUNCTION FORMATION PROTEIN LUNAPARK"/>
    <property type="match status" value="1"/>
</dbReference>
<dbReference type="RefSeq" id="XP_064702919.1">
    <property type="nucleotide sequence ID" value="XM_064850437.1"/>
</dbReference>
<dbReference type="InterPro" id="IPR019273">
    <property type="entry name" value="Lunapark_Znf"/>
</dbReference>
<dbReference type="GO" id="GO:0071788">
    <property type="term" value="P:endoplasmic reticulum tubular network maintenance"/>
    <property type="evidence" value="ECO:0007669"/>
    <property type="project" value="UniProtKB-UniRule"/>
</dbReference>
<protein>
    <recommendedName>
        <fullName evidence="1">Endoplasmic reticulum junction formation protein lunapark</fullName>
    </recommendedName>
</protein>
<evidence type="ECO:0000313" key="5">
    <source>
        <dbReference type="Proteomes" id="UP001358417"/>
    </source>
</evidence>
<feature type="region of interest" description="Disordered" evidence="2">
    <location>
        <begin position="327"/>
        <end position="384"/>
    </location>
</feature>
<keyword evidence="1" id="KW-0479">Metal-binding</keyword>
<comment type="caution">
    <text evidence="1">Lacks conserved residue(s) required for the propagation of feature annotation.</text>
</comment>
<evidence type="ECO:0000313" key="4">
    <source>
        <dbReference type="EMBL" id="KAK5047357.1"/>
    </source>
</evidence>
<dbReference type="GO" id="GO:0098826">
    <property type="term" value="C:endoplasmic reticulum tubular network membrane"/>
    <property type="evidence" value="ECO:0007669"/>
    <property type="project" value="UniProtKB-UniRule"/>
</dbReference>
<evidence type="ECO:0000256" key="2">
    <source>
        <dbReference type="SAM" id="MobiDB-lite"/>
    </source>
</evidence>
<dbReference type="InterPro" id="IPR040115">
    <property type="entry name" value="Lnp"/>
</dbReference>
<dbReference type="EMBL" id="JAVRRD010000026">
    <property type="protein sequence ID" value="KAK5047357.1"/>
    <property type="molecule type" value="Genomic_DNA"/>
</dbReference>
<keyword evidence="5" id="KW-1185">Reference proteome</keyword>
<sequence length="397" mass="43441">MSWFWKGDANSPASFEKALSKLSSQITAANLALDTTRSRGRRVKALWTLYTTLTYLLYSLIIVLVLGPQNWSLYHYGGLVGSPLVIYAVRKAITAVSDWRISRQQSYLDHLQKQRESKIADLKKATKYDSTQELLQKYGAAPANKSPSRSSLSGPKKPAPAQKQLHGQQPQRTGIPPPPTANIPGRNVAVPSPVDPSRPMTPVSPVLDHSPTARHNVAQSPNDVVPDSPGFAPNAFSQPPLTRATYEQQAPHWYDRILDVLLGDDETAAKNRLALLCSNCRLVNGQAPPGVNTLEQLGRWRCAGCGSWNGVESEGAKVVKELTQSSKLDDSQGWEKVPKGGDIREESSPEVSESNLEGSTGREALDEASITKRVTRSAAESRPTNHWVDFYGTKAQL</sequence>
<keyword evidence="1" id="KW-0863">Zinc-finger</keyword>
<accession>A0AAV9N2B8</accession>
<feature type="compositionally biased region" description="Polar residues" evidence="2">
    <location>
        <begin position="349"/>
        <end position="358"/>
    </location>
</feature>
<evidence type="ECO:0000259" key="3">
    <source>
        <dbReference type="Pfam" id="PF10058"/>
    </source>
</evidence>
<comment type="caution">
    <text evidence="4">The sequence shown here is derived from an EMBL/GenBank/DDBJ whole genome shotgun (WGS) entry which is preliminary data.</text>
</comment>
<keyword evidence="1" id="KW-0862">Zinc</keyword>
<comment type="function">
    <text evidence="1">Plays a role in determining ER morphology.</text>
</comment>
<comment type="domain">
    <text evidence="1">The C4-type zinc finger motif is necessary both for its ER three-way tubular junction localization and formation.</text>
</comment>
<feature type="compositionally biased region" description="Basic and acidic residues" evidence="2">
    <location>
        <begin position="336"/>
        <end position="347"/>
    </location>
</feature>
<dbReference type="Pfam" id="PF10058">
    <property type="entry name" value="Zn_ribbon_10"/>
    <property type="match status" value="1"/>
</dbReference>
<keyword evidence="1" id="KW-0812">Transmembrane</keyword>
<dbReference type="GO" id="GO:1903373">
    <property type="term" value="P:positive regulation of endoplasmic reticulum tubular network organization"/>
    <property type="evidence" value="ECO:0007669"/>
    <property type="project" value="UniProtKB-UniRule"/>
</dbReference>
<organism evidence="4 5">
    <name type="scientific">Exophiala bonariae</name>
    <dbReference type="NCBI Taxonomy" id="1690606"/>
    <lineage>
        <taxon>Eukaryota</taxon>
        <taxon>Fungi</taxon>
        <taxon>Dikarya</taxon>
        <taxon>Ascomycota</taxon>
        <taxon>Pezizomycotina</taxon>
        <taxon>Eurotiomycetes</taxon>
        <taxon>Chaetothyriomycetidae</taxon>
        <taxon>Chaetothyriales</taxon>
        <taxon>Herpotrichiellaceae</taxon>
        <taxon>Exophiala</taxon>
    </lineage>
</organism>
<keyword evidence="1" id="KW-0256">Endoplasmic reticulum</keyword>
<keyword evidence="1" id="KW-0472">Membrane</keyword>
<feature type="transmembrane region" description="Helical" evidence="1">
    <location>
        <begin position="47"/>
        <end position="67"/>
    </location>
</feature>
<feature type="region of interest" description="Disordered" evidence="2">
    <location>
        <begin position="139"/>
        <end position="202"/>
    </location>
</feature>
<dbReference type="AlphaFoldDB" id="A0AAV9N2B8"/>
<dbReference type="GeneID" id="89975049"/>
<reference evidence="4 5" key="1">
    <citation type="submission" date="2023-08" db="EMBL/GenBank/DDBJ databases">
        <title>Black Yeasts Isolated from many extreme environments.</title>
        <authorList>
            <person name="Coleine C."/>
            <person name="Stajich J.E."/>
            <person name="Selbmann L."/>
        </authorList>
    </citation>
    <scope>NUCLEOTIDE SEQUENCE [LARGE SCALE GENOMIC DNA]</scope>
    <source>
        <strain evidence="4 5">CCFEE 5792</strain>
    </source>
</reference>
<dbReference type="Proteomes" id="UP001358417">
    <property type="component" value="Unassembled WGS sequence"/>
</dbReference>
<dbReference type="PANTHER" id="PTHR22166">
    <property type="entry name" value="ENDOPLASMIC RETICULUM JUNCTION FORMATION PROTEIN LUNAPARK"/>
    <property type="match status" value="1"/>
</dbReference>
<comment type="similarity">
    <text evidence="1">Belongs to the lunapark family.</text>
</comment>
<proteinExistence type="inferred from homology"/>
<keyword evidence="1" id="KW-1133">Transmembrane helix</keyword>
<evidence type="ECO:0000256" key="1">
    <source>
        <dbReference type="RuleBase" id="RU367073"/>
    </source>
</evidence>
<comment type="subcellular location">
    <subcellularLocation>
        <location evidence="1">Endoplasmic reticulum membrane</location>
        <topology evidence="1">Multi-pass membrane protein</topology>
    </subcellularLocation>
</comment>
<name>A0AAV9N2B8_9EURO</name>
<gene>
    <name evidence="4" type="ORF">LTR84_006880</name>
</gene>
<dbReference type="GO" id="GO:0008270">
    <property type="term" value="F:zinc ion binding"/>
    <property type="evidence" value="ECO:0007669"/>
    <property type="project" value="UniProtKB-KW"/>
</dbReference>